<feature type="region of interest" description="Disordered" evidence="1">
    <location>
        <begin position="171"/>
        <end position="205"/>
    </location>
</feature>
<gene>
    <name evidence="2" type="ORF">C1645_735605</name>
</gene>
<dbReference type="OrthoDB" id="10556606at2759"/>
<keyword evidence="3" id="KW-1185">Reference proteome</keyword>
<dbReference type="AlphaFoldDB" id="A0A397T582"/>
<accession>A0A397T582</accession>
<name>A0A397T582_9GLOM</name>
<feature type="compositionally biased region" description="Polar residues" evidence="1">
    <location>
        <begin position="172"/>
        <end position="205"/>
    </location>
</feature>
<evidence type="ECO:0000256" key="1">
    <source>
        <dbReference type="SAM" id="MobiDB-lite"/>
    </source>
</evidence>
<organism evidence="2 3">
    <name type="scientific">Glomus cerebriforme</name>
    <dbReference type="NCBI Taxonomy" id="658196"/>
    <lineage>
        <taxon>Eukaryota</taxon>
        <taxon>Fungi</taxon>
        <taxon>Fungi incertae sedis</taxon>
        <taxon>Mucoromycota</taxon>
        <taxon>Glomeromycotina</taxon>
        <taxon>Glomeromycetes</taxon>
        <taxon>Glomerales</taxon>
        <taxon>Glomeraceae</taxon>
        <taxon>Glomus</taxon>
    </lineage>
</organism>
<evidence type="ECO:0000313" key="3">
    <source>
        <dbReference type="Proteomes" id="UP000265703"/>
    </source>
</evidence>
<proteinExistence type="predicted"/>
<evidence type="ECO:0000313" key="2">
    <source>
        <dbReference type="EMBL" id="RIA93323.1"/>
    </source>
</evidence>
<dbReference type="EMBL" id="QKYT01000106">
    <property type="protein sequence ID" value="RIA93323.1"/>
    <property type="molecule type" value="Genomic_DNA"/>
</dbReference>
<reference evidence="2 3" key="1">
    <citation type="submission" date="2018-06" db="EMBL/GenBank/DDBJ databases">
        <title>Comparative genomics reveals the genomic features of Rhizophagus irregularis, R. cerebriforme, R. diaphanum and Gigaspora rosea, and their symbiotic lifestyle signature.</title>
        <authorList>
            <person name="Morin E."/>
            <person name="San Clemente H."/>
            <person name="Chen E.C.H."/>
            <person name="De La Providencia I."/>
            <person name="Hainaut M."/>
            <person name="Kuo A."/>
            <person name="Kohler A."/>
            <person name="Murat C."/>
            <person name="Tang N."/>
            <person name="Roy S."/>
            <person name="Loubradou J."/>
            <person name="Henrissat B."/>
            <person name="Grigoriev I.V."/>
            <person name="Corradi N."/>
            <person name="Roux C."/>
            <person name="Martin F.M."/>
        </authorList>
    </citation>
    <scope>NUCLEOTIDE SEQUENCE [LARGE SCALE GENOMIC DNA]</scope>
    <source>
        <strain evidence="2 3">DAOM 227022</strain>
    </source>
</reference>
<dbReference type="Proteomes" id="UP000265703">
    <property type="component" value="Unassembled WGS sequence"/>
</dbReference>
<sequence length="234" mass="26203">MVVIEELKNDRKTTEDINPANLDISEPETLKILKGNYQLKFEVEVNEEAKRKQNQQKAQLRRDRKSVMVGRSAGLGFQDYYGSKWKMAFSRVCKAPGCYNNYADIINHDPSEETRVENGRCGYHRRKESGEVEINSNDGVLEIINQARNTYENSNNLVEINQAISDLENIKNDQGNESSGDTGNNGESSETTPSGNTTTSLQTIKNNAIQEIKTALVSPEPALADTDLSQDNRN</sequence>
<comment type="caution">
    <text evidence="2">The sequence shown here is derived from an EMBL/GenBank/DDBJ whole genome shotgun (WGS) entry which is preliminary data.</text>
</comment>
<protein>
    <submittedName>
        <fullName evidence="2">Uncharacterized protein</fullName>
    </submittedName>
</protein>